<keyword evidence="9" id="KW-1185">Reference proteome</keyword>
<feature type="region of interest" description="Disordered" evidence="1">
    <location>
        <begin position="1"/>
        <end position="24"/>
    </location>
</feature>
<feature type="domain" description="GEVED" evidence="4">
    <location>
        <begin position="394"/>
        <end position="472"/>
    </location>
</feature>
<evidence type="ECO:0000313" key="8">
    <source>
        <dbReference type="EMBL" id="MFC4820858.1"/>
    </source>
</evidence>
<dbReference type="InterPro" id="IPR054215">
    <property type="entry name" value="DUF6923"/>
</dbReference>
<keyword evidence="2" id="KW-1133">Transmembrane helix</keyword>
<evidence type="ECO:0000259" key="5">
    <source>
        <dbReference type="Pfam" id="PF21959"/>
    </source>
</evidence>
<feature type="domain" description="DUF6923" evidence="5">
    <location>
        <begin position="65"/>
        <end position="297"/>
    </location>
</feature>
<feature type="domain" description="DUF11" evidence="3">
    <location>
        <begin position="937"/>
        <end position="1050"/>
    </location>
</feature>
<dbReference type="Pfam" id="PF01345">
    <property type="entry name" value="DUF11"/>
    <property type="match status" value="3"/>
</dbReference>
<accession>A0ABV9QVQ7</accession>
<dbReference type="PANTHER" id="PTHR34819">
    <property type="entry name" value="LARGE CYSTEINE-RICH PERIPLASMIC PROTEIN OMCB"/>
    <property type="match status" value="1"/>
</dbReference>
<dbReference type="Proteomes" id="UP001595886">
    <property type="component" value="Unassembled WGS sequence"/>
</dbReference>
<dbReference type="InterPro" id="IPR045474">
    <property type="entry name" value="GEVED"/>
</dbReference>
<evidence type="ECO:0000256" key="2">
    <source>
        <dbReference type="SAM" id="Phobius"/>
    </source>
</evidence>
<gene>
    <name evidence="8" type="ORF">ACFO6Q_11015</name>
</gene>
<feature type="transmembrane region" description="Helical" evidence="2">
    <location>
        <begin position="33"/>
        <end position="54"/>
    </location>
</feature>
<protein>
    <submittedName>
        <fullName evidence="8">DUF6923 family protein</fullName>
    </submittedName>
</protein>
<dbReference type="RefSeq" id="WP_380020947.1">
    <property type="nucleotide sequence ID" value="NZ_JBHSHD010000008.1"/>
</dbReference>
<name>A0ABV9QVQ7_9GAMM</name>
<dbReference type="PANTHER" id="PTHR34819:SF3">
    <property type="entry name" value="CELL SURFACE PROTEIN"/>
    <property type="match status" value="1"/>
</dbReference>
<evidence type="ECO:0000313" key="9">
    <source>
        <dbReference type="Proteomes" id="UP001595886"/>
    </source>
</evidence>
<comment type="caution">
    <text evidence="8">The sequence shown here is derived from an EMBL/GenBank/DDBJ whole genome shotgun (WGS) entry which is preliminary data.</text>
</comment>
<feature type="domain" description="DUF7933" evidence="7">
    <location>
        <begin position="1212"/>
        <end position="1299"/>
    </location>
</feature>
<evidence type="ECO:0000259" key="7">
    <source>
        <dbReference type="Pfam" id="PF25564"/>
    </source>
</evidence>
<evidence type="ECO:0000259" key="3">
    <source>
        <dbReference type="Pfam" id="PF01345"/>
    </source>
</evidence>
<dbReference type="EMBL" id="JBHSHD010000008">
    <property type="protein sequence ID" value="MFC4820858.1"/>
    <property type="molecule type" value="Genomic_DNA"/>
</dbReference>
<dbReference type="Pfam" id="PF24514">
    <property type="entry name" value="SpaA_4"/>
    <property type="match status" value="1"/>
</dbReference>
<feature type="domain" description="SpaA-like prealbumin fold" evidence="6">
    <location>
        <begin position="1077"/>
        <end position="1186"/>
    </location>
</feature>
<feature type="domain" description="DUF11" evidence="3">
    <location>
        <begin position="806"/>
        <end position="910"/>
    </location>
</feature>
<evidence type="ECO:0000256" key="1">
    <source>
        <dbReference type="SAM" id="MobiDB-lite"/>
    </source>
</evidence>
<dbReference type="Pfam" id="PF20009">
    <property type="entry name" value="GEVED"/>
    <property type="match status" value="1"/>
</dbReference>
<sequence>MNRDTSERHVSAGATAHGVSQAPHATRSRRRRFLILLCLMGWTAPALAQVPPAFSGCDTRAFLFQSTPTDVFSIDLVTGTSTQVGTDIAPPNINGVAYNPLDNYIYGVSNTPGATLGRIYRVGSDFSVQDLGLPTGLPAAGYNMGEFDSNGHYWVTTSADSATVYEVDLKPGSSTYFRVVNSRAMTMPAGFSGTSADWAYSPVDGFLYRTPLNTTTNRVHLFRYNRSNGVLTNLGPIAGITGSANMLFGANYADAGGFIYASDNVSGAIYRVNPTNNSGVLFSSGPASGSNDGARCFNAPVPIDFGDAPNSFGTLLAANGARHSIPNYNAAAKTATLMLGTRISADADGQPDANAALDTFDDGLDPTSLILTTGATTAQAVVSAINAKATAATLAGWIDFNGNGSFDAGERAQVSVPANTTAATPFTLNWTGLAPIAANFSGAARFRIATTAAQVANPVGAAADGEVEDYLVPITQPIGCTTSPSVFNTAINAAGSGVLAPGSRDRNWDVGLGTPAGGPASVPSWIDAYVTGNAAPGAWANSPFGNAEWTSYYANANQGPTGDVDEYHRYRFTLDGAVDPSTFALGIDFYADNSVWEVYVNGQTQSGQVAGLPQSPANPYYYGGFTAANRAQLVLNRNWRTGPNEIVVQVRSGPAFVGFLAQVTSTSLCPVQVGIGKSVDPPGALTPGGSVTYTVTATNTGNVAAPNTVVADPLPNGIASGTWTCAASSGAVCPNASGAMPLNQTVATFPGGGVVTYTITGQVAASPPASVTNTATAAPPLSGTCYPGNSPGPCAASVSNPPVPVIDVAKTTSATQAVPGATLTYEIHVRNTGSVAADGATVADPLAAGLSGASWTCTSSGGALCPNDSGSGALAEIIAVFPAGGELVYTVTATVDANPPASIANTAAVTPPGGGLCSDGSAPPCDSTVTLPAAPQVRVTKSASPPGALTPGGSVTYTVVVANEGSVPAPATHVVDTFPDGIASATWTCAAAGGAACPNAGSGGTVTPPADLLNETIATFPPGSSVTYAIAATVAAAPPAQVVNTVAVTPPDGLCLPGNTQPPCTSTVSNPPAEAQITIVKVPTALDNTPFAFTTTTAAPNDAFTLSSGTVLTRTFSAAPGTVSITEGASAGWALIDVVCRNTSGGATFTYTGATSNPSNGFERGDDTANVTIGFGDQVTCTYTNAPTALPTLAKYFNTDPPSDPPPPRPVLPRGGAALLTFVISNRAPSATAQSALAFTDTLPSGLVLGSGDAPPGALVGSNGCGGTLTAQAGTNAISLAGGSVAAGADCRFTVRVAAAP</sequence>
<evidence type="ECO:0000259" key="6">
    <source>
        <dbReference type="Pfam" id="PF24514"/>
    </source>
</evidence>
<dbReference type="InterPro" id="IPR001434">
    <property type="entry name" value="OmcB-like_DUF11"/>
</dbReference>
<dbReference type="InterPro" id="IPR047589">
    <property type="entry name" value="DUF11_rpt"/>
</dbReference>
<feature type="domain" description="DUF11" evidence="3">
    <location>
        <begin position="674"/>
        <end position="777"/>
    </location>
</feature>
<dbReference type="InterPro" id="IPR011042">
    <property type="entry name" value="6-blade_b-propeller_TolB-like"/>
</dbReference>
<proteinExistence type="predicted"/>
<dbReference type="InterPro" id="IPR057693">
    <property type="entry name" value="DUF7933"/>
</dbReference>
<reference evidence="9" key="1">
    <citation type="journal article" date="2019" name="Int. J. Syst. Evol. Microbiol.">
        <title>The Global Catalogue of Microorganisms (GCM) 10K type strain sequencing project: providing services to taxonomists for standard genome sequencing and annotation.</title>
        <authorList>
            <consortium name="The Broad Institute Genomics Platform"/>
            <consortium name="The Broad Institute Genome Sequencing Center for Infectious Disease"/>
            <person name="Wu L."/>
            <person name="Ma J."/>
        </authorList>
    </citation>
    <scope>NUCLEOTIDE SEQUENCE [LARGE SCALE GENOMIC DNA]</scope>
    <source>
        <strain evidence="9">CCUG 30340</strain>
    </source>
</reference>
<dbReference type="SUPFAM" id="SSF63829">
    <property type="entry name" value="Calcium-dependent phosphotriesterase"/>
    <property type="match status" value="1"/>
</dbReference>
<keyword evidence="2" id="KW-0472">Membrane</keyword>
<dbReference type="Gene3D" id="2.120.10.30">
    <property type="entry name" value="TolB, C-terminal domain"/>
    <property type="match status" value="1"/>
</dbReference>
<dbReference type="Pfam" id="PF25564">
    <property type="entry name" value="DUF7933"/>
    <property type="match status" value="1"/>
</dbReference>
<dbReference type="NCBIfam" id="TIGR01451">
    <property type="entry name" value="B_ant_repeat"/>
    <property type="match status" value="3"/>
</dbReference>
<dbReference type="Pfam" id="PF21959">
    <property type="entry name" value="DUF6923"/>
    <property type="match status" value="1"/>
</dbReference>
<dbReference type="InterPro" id="IPR055371">
    <property type="entry name" value="SpaA_PFL_dom_4"/>
</dbReference>
<evidence type="ECO:0000259" key="4">
    <source>
        <dbReference type="Pfam" id="PF20009"/>
    </source>
</evidence>
<dbReference type="InterPro" id="IPR051172">
    <property type="entry name" value="Chlamydia_OmcB"/>
</dbReference>
<organism evidence="8 9">
    <name type="scientific">Dokdonella ginsengisoli</name>
    <dbReference type="NCBI Taxonomy" id="363846"/>
    <lineage>
        <taxon>Bacteria</taxon>
        <taxon>Pseudomonadati</taxon>
        <taxon>Pseudomonadota</taxon>
        <taxon>Gammaproteobacteria</taxon>
        <taxon>Lysobacterales</taxon>
        <taxon>Rhodanobacteraceae</taxon>
        <taxon>Dokdonella</taxon>
    </lineage>
</organism>
<keyword evidence="2" id="KW-0812">Transmembrane</keyword>
<feature type="compositionally biased region" description="Basic and acidic residues" evidence="1">
    <location>
        <begin position="1"/>
        <end position="10"/>
    </location>
</feature>